<gene>
    <name evidence="2" type="ORF">K503DRAFT_869494</name>
</gene>
<feature type="compositionally biased region" description="Basic and acidic residues" evidence="1">
    <location>
        <begin position="71"/>
        <end position="83"/>
    </location>
</feature>
<accession>A0A1B7MLS9</accession>
<reference evidence="2 3" key="1">
    <citation type="submission" date="2016-06" db="EMBL/GenBank/DDBJ databases">
        <title>Comparative genomics of the ectomycorrhizal sister species Rhizopogon vinicolor and Rhizopogon vesiculosus (Basidiomycota: Boletales) reveals a divergence of the mating type B locus.</title>
        <authorList>
            <consortium name="DOE Joint Genome Institute"/>
            <person name="Mujic A.B."/>
            <person name="Kuo A."/>
            <person name="Tritt A."/>
            <person name="Lipzen A."/>
            <person name="Chen C."/>
            <person name="Johnson J."/>
            <person name="Sharma A."/>
            <person name="Barry K."/>
            <person name="Grigoriev I.V."/>
            <person name="Spatafora J.W."/>
        </authorList>
    </citation>
    <scope>NUCLEOTIDE SEQUENCE [LARGE SCALE GENOMIC DNA]</scope>
    <source>
        <strain evidence="2 3">AM-OR11-026</strain>
    </source>
</reference>
<dbReference type="EMBL" id="KV448752">
    <property type="protein sequence ID" value="OAX33537.1"/>
    <property type="molecule type" value="Genomic_DNA"/>
</dbReference>
<evidence type="ECO:0000256" key="1">
    <source>
        <dbReference type="SAM" id="MobiDB-lite"/>
    </source>
</evidence>
<name>A0A1B7MLS9_9AGAM</name>
<feature type="region of interest" description="Disordered" evidence="1">
    <location>
        <begin position="53"/>
        <end position="83"/>
    </location>
</feature>
<organism evidence="2 3">
    <name type="scientific">Rhizopogon vinicolor AM-OR11-026</name>
    <dbReference type="NCBI Taxonomy" id="1314800"/>
    <lineage>
        <taxon>Eukaryota</taxon>
        <taxon>Fungi</taxon>
        <taxon>Dikarya</taxon>
        <taxon>Basidiomycota</taxon>
        <taxon>Agaricomycotina</taxon>
        <taxon>Agaricomycetes</taxon>
        <taxon>Agaricomycetidae</taxon>
        <taxon>Boletales</taxon>
        <taxon>Suillineae</taxon>
        <taxon>Rhizopogonaceae</taxon>
        <taxon>Rhizopogon</taxon>
    </lineage>
</organism>
<proteinExistence type="predicted"/>
<sequence length="118" mass="13266">MVHIWTLGVSHFYCQRSLYRTVPSVCLYARLDTYTAVYLGLARFHSQHRVAAASLSGSRRSAGTGQTQKLLGERSTDEEREIDGREESFCRQLAASREQCHPSFWQSGSGPAIFRIAP</sequence>
<dbReference type="AlphaFoldDB" id="A0A1B7MLS9"/>
<feature type="compositionally biased region" description="Low complexity" evidence="1">
    <location>
        <begin position="53"/>
        <end position="63"/>
    </location>
</feature>
<keyword evidence="3" id="KW-1185">Reference proteome</keyword>
<protein>
    <submittedName>
        <fullName evidence="2">Uncharacterized protein</fullName>
    </submittedName>
</protein>
<dbReference type="InParanoid" id="A0A1B7MLS9"/>
<evidence type="ECO:0000313" key="3">
    <source>
        <dbReference type="Proteomes" id="UP000092154"/>
    </source>
</evidence>
<evidence type="ECO:0000313" key="2">
    <source>
        <dbReference type="EMBL" id="OAX33537.1"/>
    </source>
</evidence>
<dbReference type="Proteomes" id="UP000092154">
    <property type="component" value="Unassembled WGS sequence"/>
</dbReference>